<gene>
    <name evidence="1" type="ORF">JMM60_08390</name>
</gene>
<reference evidence="1 2" key="1">
    <citation type="submission" date="2021-01" db="EMBL/GenBank/DDBJ databases">
        <title>Draft genomes of Rhodovulum sulfidophilum.</title>
        <authorList>
            <person name="Guzman M.S."/>
        </authorList>
    </citation>
    <scope>NUCLEOTIDE SEQUENCE [LARGE SCALE GENOMIC DNA]</scope>
    <source>
        <strain evidence="1 2">AB35</strain>
    </source>
</reference>
<organism evidence="1 2">
    <name type="scientific">Rhodovulum sulfidophilum</name>
    <name type="common">Rhodobacter sulfidophilus</name>
    <dbReference type="NCBI Taxonomy" id="35806"/>
    <lineage>
        <taxon>Bacteria</taxon>
        <taxon>Pseudomonadati</taxon>
        <taxon>Pseudomonadota</taxon>
        <taxon>Alphaproteobacteria</taxon>
        <taxon>Rhodobacterales</taxon>
        <taxon>Paracoccaceae</taxon>
        <taxon>Rhodovulum</taxon>
    </lineage>
</organism>
<protein>
    <recommendedName>
        <fullName evidence="3">Glutamine amidotransferase type-2 domain-containing protein</fullName>
    </recommendedName>
</protein>
<evidence type="ECO:0000313" key="1">
    <source>
        <dbReference type="EMBL" id="MBL3608817.1"/>
    </source>
</evidence>
<sequence>MAWLEEEIDAAPRGTQFTMGVVSEDHANWGATEPLCKPQTGASANSLTQNARLIDDRYHELFLAPLNARLESMVSASGADRSPIMESLQALVSDSAGFVTFKGDRRIVIVSDLLQHSATLSFYRGGDWESFRSSPDFQRIGTTLNGAEVQIYQIPRPTEGVRDPAILDDFWVNYFERQGSHRPLVKRLGDL</sequence>
<proteinExistence type="predicted"/>
<name>A0ABS1RSD2_RHOSU</name>
<evidence type="ECO:0000313" key="2">
    <source>
        <dbReference type="Proteomes" id="UP000604473"/>
    </source>
</evidence>
<evidence type="ECO:0008006" key="3">
    <source>
        <dbReference type="Google" id="ProtNLM"/>
    </source>
</evidence>
<dbReference type="EMBL" id="JAESJJ010000008">
    <property type="protein sequence ID" value="MBL3608817.1"/>
    <property type="molecule type" value="Genomic_DNA"/>
</dbReference>
<comment type="caution">
    <text evidence="1">The sequence shown here is derived from an EMBL/GenBank/DDBJ whole genome shotgun (WGS) entry which is preliminary data.</text>
</comment>
<dbReference type="Proteomes" id="UP000604473">
    <property type="component" value="Unassembled WGS sequence"/>
</dbReference>
<accession>A0ABS1RSD2</accession>
<keyword evidence="2" id="KW-1185">Reference proteome</keyword>